<proteinExistence type="inferred from homology"/>
<dbReference type="SUPFAM" id="SSF81296">
    <property type="entry name" value="E set domains"/>
    <property type="match status" value="2"/>
</dbReference>
<dbReference type="Pfam" id="PF02752">
    <property type="entry name" value="Arrestin_C"/>
    <property type="match status" value="1"/>
</dbReference>
<dbReference type="Pfam" id="PF00339">
    <property type="entry name" value="Arrestin_N"/>
    <property type="match status" value="1"/>
</dbReference>
<dbReference type="InParanoid" id="A0A6J2WTV8"/>
<feature type="domain" description="Arrestin C-terminal-like" evidence="2">
    <location>
        <begin position="244"/>
        <end position="372"/>
    </location>
</feature>
<dbReference type="GO" id="GO:0015031">
    <property type="term" value="P:protein transport"/>
    <property type="evidence" value="ECO:0007669"/>
    <property type="project" value="TreeGrafter"/>
</dbReference>
<sequence length="414" mass="46639">MFGETFKNFTINFNALNPRASFSSGDVLSGQIQFELTKDTKVHSITLCLEGGAKVSWTTRRRGRKGRTRTQVHSARLEFFKFKHALLQENNATGPSRLPVGVHVYPFSVQIPHGDFPPSFKGVNGRVLYTLMVEIHRPWHMAKHFETEVKFENHTNFNRPELLVSYTLLCWIVSGASLHSLHLGPCLRFLLPEVFTKHFTTWGHLLDVVLDLCCFILDSGSDAHQSSASFIPLSVQSQDPRFGVKSSMHCKELSCLDVREMLKIIMQIDNASSRTVTPKACLIQKQSFYTLNKRQRRCVPRQLVQTYGQAVNPYTTDVYCEMMLQIPDDAPQTITNCQILEVEYSVMVSLSISGGASNLETLFFIVLCSAPVYQPAANQPQVYPPQVSPPQVFQPPTSFPTYPPPAYQSVMKGT</sequence>
<comment type="similarity">
    <text evidence="1">Belongs to the arrestin family.</text>
</comment>
<dbReference type="InterPro" id="IPR014752">
    <property type="entry name" value="Arrestin-like_C"/>
</dbReference>
<evidence type="ECO:0000313" key="4">
    <source>
        <dbReference type="RefSeq" id="XP_030647698.1"/>
    </source>
</evidence>
<evidence type="ECO:0000259" key="2">
    <source>
        <dbReference type="SMART" id="SM01017"/>
    </source>
</evidence>
<dbReference type="Proteomes" id="UP000504632">
    <property type="component" value="Chromosome 14"/>
</dbReference>
<dbReference type="AlphaFoldDB" id="A0A6J2WTV8"/>
<accession>A0A6J2WTV8</accession>
<dbReference type="PANTHER" id="PTHR11188">
    <property type="entry name" value="ARRESTIN DOMAIN CONTAINING PROTEIN"/>
    <property type="match status" value="1"/>
</dbReference>
<dbReference type="InterPro" id="IPR014756">
    <property type="entry name" value="Ig_E-set"/>
</dbReference>
<reference evidence="4" key="1">
    <citation type="submission" date="2025-08" db="UniProtKB">
        <authorList>
            <consortium name="RefSeq"/>
        </authorList>
    </citation>
    <scope>IDENTIFICATION</scope>
</reference>
<dbReference type="PANTHER" id="PTHR11188:SF135">
    <property type="entry name" value="ARRESTIN DOMAIN CONTAINING 3-LIKE-RELATED"/>
    <property type="match status" value="1"/>
</dbReference>
<dbReference type="InterPro" id="IPR011022">
    <property type="entry name" value="Arrestin_C-like"/>
</dbReference>
<dbReference type="GeneID" id="115827944"/>
<evidence type="ECO:0000313" key="3">
    <source>
        <dbReference type="Proteomes" id="UP000504632"/>
    </source>
</evidence>
<keyword evidence="3" id="KW-1185">Reference proteome</keyword>
<protein>
    <submittedName>
        <fullName evidence="4">Arrestin domain-containing protein 3-like</fullName>
    </submittedName>
</protein>
<dbReference type="GO" id="GO:0005737">
    <property type="term" value="C:cytoplasm"/>
    <property type="evidence" value="ECO:0007669"/>
    <property type="project" value="TreeGrafter"/>
</dbReference>
<dbReference type="OrthoDB" id="2333384at2759"/>
<dbReference type="Gene3D" id="2.60.40.640">
    <property type="match status" value="2"/>
</dbReference>
<gene>
    <name evidence="4" type="primary">LOC115827944</name>
</gene>
<dbReference type="GO" id="GO:0007399">
    <property type="term" value="P:nervous system development"/>
    <property type="evidence" value="ECO:0007669"/>
    <property type="project" value="UniProtKB-ARBA"/>
</dbReference>
<dbReference type="InterPro" id="IPR050357">
    <property type="entry name" value="Arrestin_domain-protein"/>
</dbReference>
<dbReference type="GO" id="GO:0005886">
    <property type="term" value="C:plasma membrane"/>
    <property type="evidence" value="ECO:0007669"/>
    <property type="project" value="TreeGrafter"/>
</dbReference>
<dbReference type="RefSeq" id="XP_030647698.1">
    <property type="nucleotide sequence ID" value="XM_030791838.1"/>
</dbReference>
<evidence type="ECO:0000256" key="1">
    <source>
        <dbReference type="ARBA" id="ARBA00005298"/>
    </source>
</evidence>
<name>A0A6J2WTV8_CHACN</name>
<organism evidence="3 4">
    <name type="scientific">Chanos chanos</name>
    <name type="common">Milkfish</name>
    <name type="synonym">Mugil chanos</name>
    <dbReference type="NCBI Taxonomy" id="29144"/>
    <lineage>
        <taxon>Eukaryota</taxon>
        <taxon>Metazoa</taxon>
        <taxon>Chordata</taxon>
        <taxon>Craniata</taxon>
        <taxon>Vertebrata</taxon>
        <taxon>Euteleostomi</taxon>
        <taxon>Actinopterygii</taxon>
        <taxon>Neopterygii</taxon>
        <taxon>Teleostei</taxon>
        <taxon>Ostariophysi</taxon>
        <taxon>Gonorynchiformes</taxon>
        <taxon>Chanidae</taxon>
        <taxon>Chanos</taxon>
    </lineage>
</organism>
<dbReference type="SMART" id="SM01017">
    <property type="entry name" value="Arrestin_C"/>
    <property type="match status" value="1"/>
</dbReference>
<dbReference type="InterPro" id="IPR011021">
    <property type="entry name" value="Arrestin-like_N"/>
</dbReference>